<gene>
    <name evidence="1" type="ORF">HMPREF0539_0588</name>
</gene>
<accession>C2JUK4</accession>
<evidence type="ECO:0000313" key="1">
    <source>
        <dbReference type="EMBL" id="EEN81264.1"/>
    </source>
</evidence>
<keyword evidence="2" id="KW-1185">Reference proteome</keyword>
<protein>
    <submittedName>
        <fullName evidence="1">Uncharacterized protein</fullName>
    </submittedName>
</protein>
<dbReference type="EMBL" id="ACIZ01000022">
    <property type="protein sequence ID" value="EEN81264.1"/>
    <property type="molecule type" value="Genomic_DNA"/>
</dbReference>
<sequence>MLREKLYTNDAAGVGFKLLHCLNHNYHQKITADGSFVSYERSICFFIILKLNDMVHEFSGLMENHWIKPSRRKRYHKNER</sequence>
<proteinExistence type="predicted"/>
<organism evidence="1 2">
    <name type="scientific">Lacticaseibacillus rhamnosus (strain LMS2-1)</name>
    <dbReference type="NCBI Taxonomy" id="525361"/>
    <lineage>
        <taxon>Bacteria</taxon>
        <taxon>Bacillati</taxon>
        <taxon>Bacillota</taxon>
        <taxon>Bacilli</taxon>
        <taxon>Lactobacillales</taxon>
        <taxon>Lactobacillaceae</taxon>
        <taxon>Lacticaseibacillus</taxon>
    </lineage>
</organism>
<evidence type="ECO:0000313" key="2">
    <source>
        <dbReference type="Proteomes" id="UP000004525"/>
    </source>
</evidence>
<name>C2JUK4_LACRM</name>
<comment type="caution">
    <text evidence="1">The sequence shown here is derived from an EMBL/GenBank/DDBJ whole genome shotgun (WGS) entry which is preliminary data.</text>
</comment>
<dbReference type="AlphaFoldDB" id="C2JUK4"/>
<dbReference type="Proteomes" id="UP000004525">
    <property type="component" value="Unassembled WGS sequence"/>
</dbReference>
<dbReference type="HOGENOM" id="CLU_2585319_0_0_9"/>
<reference evidence="1" key="1">
    <citation type="submission" date="2009-01" db="EMBL/GenBank/DDBJ databases">
        <authorList>
            <person name="Qin X."/>
            <person name="Bachman B."/>
            <person name="Battles P."/>
            <person name="Bell A."/>
            <person name="Bess C."/>
            <person name="Bickham C."/>
            <person name="Chaboub L."/>
            <person name="Chen D."/>
            <person name="Coyle M."/>
            <person name="Deiros D.R."/>
            <person name="Dinh H."/>
            <person name="Forbes L."/>
            <person name="Fowler G."/>
            <person name="Francisco L."/>
            <person name="Fu Q."/>
            <person name="Gubbala S."/>
            <person name="Hale W."/>
            <person name="Han Y."/>
            <person name="Hemphill L."/>
            <person name="Highlander S.K."/>
            <person name="Hirani K."/>
            <person name="Hogues M."/>
            <person name="Jackson L."/>
            <person name="Jakkamsetti A."/>
            <person name="Javaid M."/>
            <person name="Jiang H."/>
            <person name="Korchina V."/>
            <person name="Kovar C."/>
            <person name="Lara F."/>
            <person name="Lee S."/>
            <person name="Mata R."/>
            <person name="Mathew T."/>
            <person name="Moen C."/>
            <person name="Morales K."/>
            <person name="Munidasa M."/>
            <person name="Nazareth L."/>
            <person name="Ngo R."/>
            <person name="Nguyen L."/>
            <person name="Okwuonu G."/>
            <person name="Ongeri F."/>
            <person name="Patil S."/>
            <person name="Petrosino J."/>
            <person name="Pham C."/>
            <person name="Pham P."/>
            <person name="Pu L.-L."/>
            <person name="Puazo M."/>
            <person name="Raj R."/>
            <person name="Reid J."/>
            <person name="Rouhana J."/>
            <person name="Saada N."/>
            <person name="Shang Y."/>
            <person name="Simmons D."/>
            <person name="Thornton R."/>
            <person name="Warren J."/>
            <person name="Weissenberger G."/>
            <person name="Zhang J."/>
            <person name="Zhang L."/>
            <person name="Zhou C."/>
            <person name="Zhu D."/>
            <person name="Muzny D."/>
            <person name="Worley K."/>
            <person name="Gibbs R."/>
        </authorList>
    </citation>
    <scope>NUCLEOTIDE SEQUENCE [LARGE SCALE GENOMIC DNA]</scope>
    <source>
        <strain evidence="1">LMS2-1</strain>
    </source>
</reference>